<evidence type="ECO:0000313" key="3">
    <source>
        <dbReference type="Proteomes" id="UP001328107"/>
    </source>
</evidence>
<name>A0AAN5CA50_9BILA</name>
<feature type="transmembrane region" description="Helical" evidence="1">
    <location>
        <begin position="37"/>
        <end position="58"/>
    </location>
</feature>
<evidence type="ECO:0000256" key="1">
    <source>
        <dbReference type="SAM" id="Phobius"/>
    </source>
</evidence>
<evidence type="ECO:0008006" key="4">
    <source>
        <dbReference type="Google" id="ProtNLM"/>
    </source>
</evidence>
<comment type="caution">
    <text evidence="2">The sequence shown here is derived from an EMBL/GenBank/DDBJ whole genome shotgun (WGS) entry which is preliminary data.</text>
</comment>
<gene>
    <name evidence="2" type="ORF">PMAYCL1PPCAC_13878</name>
</gene>
<feature type="transmembrane region" description="Helical" evidence="1">
    <location>
        <begin position="85"/>
        <end position="112"/>
    </location>
</feature>
<protein>
    <recommendedName>
        <fullName evidence="4">G protein-coupled receptor</fullName>
    </recommendedName>
</protein>
<feature type="non-terminal residue" evidence="2">
    <location>
        <position position="118"/>
    </location>
</feature>
<keyword evidence="3" id="KW-1185">Reference proteome</keyword>
<dbReference type="AlphaFoldDB" id="A0AAN5CA50"/>
<accession>A0AAN5CA50</accession>
<feature type="non-terminal residue" evidence="2">
    <location>
        <position position="1"/>
    </location>
</feature>
<dbReference type="EMBL" id="BTRK01000003">
    <property type="protein sequence ID" value="GMR43683.1"/>
    <property type="molecule type" value="Genomic_DNA"/>
</dbReference>
<keyword evidence="1" id="KW-0472">Membrane</keyword>
<evidence type="ECO:0000313" key="2">
    <source>
        <dbReference type="EMBL" id="GMR43683.1"/>
    </source>
</evidence>
<keyword evidence="1" id="KW-1133">Transmembrane helix</keyword>
<organism evidence="2 3">
    <name type="scientific">Pristionchus mayeri</name>
    <dbReference type="NCBI Taxonomy" id="1317129"/>
    <lineage>
        <taxon>Eukaryota</taxon>
        <taxon>Metazoa</taxon>
        <taxon>Ecdysozoa</taxon>
        <taxon>Nematoda</taxon>
        <taxon>Chromadorea</taxon>
        <taxon>Rhabditida</taxon>
        <taxon>Rhabditina</taxon>
        <taxon>Diplogasteromorpha</taxon>
        <taxon>Diplogasteroidea</taxon>
        <taxon>Neodiplogasteridae</taxon>
        <taxon>Pristionchus</taxon>
    </lineage>
</organism>
<keyword evidence="1" id="KW-0812">Transmembrane</keyword>
<sequence length="118" mass="14073">ADLFYWALNEGRDQGFQHCVGTYWVTDTFIWPKLKPILGLGLFHLAFLAFLAYNWILYKMIRKVESSRGKPGHSKRFIPHEHKHFVMFWSQLSIFFVCLIFPRLFLITIPFFQDCLRG</sequence>
<proteinExistence type="predicted"/>
<reference evidence="3" key="1">
    <citation type="submission" date="2022-10" db="EMBL/GenBank/DDBJ databases">
        <title>Genome assembly of Pristionchus species.</title>
        <authorList>
            <person name="Yoshida K."/>
            <person name="Sommer R.J."/>
        </authorList>
    </citation>
    <scope>NUCLEOTIDE SEQUENCE [LARGE SCALE GENOMIC DNA]</scope>
    <source>
        <strain evidence="3">RS5460</strain>
    </source>
</reference>
<dbReference type="Proteomes" id="UP001328107">
    <property type="component" value="Unassembled WGS sequence"/>
</dbReference>